<feature type="transmembrane region" description="Helical" evidence="10">
    <location>
        <begin position="166"/>
        <end position="185"/>
    </location>
</feature>
<feature type="transmembrane region" description="Helical" evidence="10">
    <location>
        <begin position="229"/>
        <end position="247"/>
    </location>
</feature>
<feature type="transmembrane region" description="Helical" evidence="10">
    <location>
        <begin position="37"/>
        <end position="60"/>
    </location>
</feature>
<keyword evidence="6 10" id="KW-1133">Transmembrane helix</keyword>
<feature type="compositionally biased region" description="Low complexity" evidence="9">
    <location>
        <begin position="1"/>
        <end position="18"/>
    </location>
</feature>
<comment type="subcellular location">
    <subcellularLocation>
        <location evidence="1">Cell membrane</location>
        <topology evidence="1">Multi-pass membrane protein</topology>
    </subcellularLocation>
</comment>
<dbReference type="InterPro" id="IPR004638">
    <property type="entry name" value="EmrB-like"/>
</dbReference>
<feature type="transmembrane region" description="Helical" evidence="10">
    <location>
        <begin position="80"/>
        <end position="96"/>
    </location>
</feature>
<dbReference type="InterPro" id="IPR036259">
    <property type="entry name" value="MFS_trans_sf"/>
</dbReference>
<evidence type="ECO:0000256" key="10">
    <source>
        <dbReference type="SAM" id="Phobius"/>
    </source>
</evidence>
<feature type="region of interest" description="Disordered" evidence="9">
    <location>
        <begin position="1"/>
        <end position="28"/>
    </location>
</feature>
<feature type="transmembrane region" description="Helical" evidence="10">
    <location>
        <begin position="108"/>
        <end position="130"/>
    </location>
</feature>
<evidence type="ECO:0000256" key="9">
    <source>
        <dbReference type="SAM" id="MobiDB-lite"/>
    </source>
</evidence>
<keyword evidence="7 10" id="KW-0472">Membrane</keyword>
<feature type="transmembrane region" description="Helical" evidence="10">
    <location>
        <begin position="383"/>
        <end position="402"/>
    </location>
</feature>
<evidence type="ECO:0000256" key="3">
    <source>
        <dbReference type="ARBA" id="ARBA00022448"/>
    </source>
</evidence>
<evidence type="ECO:0000256" key="4">
    <source>
        <dbReference type="ARBA" id="ARBA00022475"/>
    </source>
</evidence>
<evidence type="ECO:0000313" key="12">
    <source>
        <dbReference type="EMBL" id="GAA2652951.1"/>
    </source>
</evidence>
<comment type="caution">
    <text evidence="12">The sequence shown here is derived from an EMBL/GenBank/DDBJ whole genome shotgun (WGS) entry which is preliminary data.</text>
</comment>
<evidence type="ECO:0000256" key="7">
    <source>
        <dbReference type="ARBA" id="ARBA00023136"/>
    </source>
</evidence>
<feature type="transmembrane region" description="Helical" evidence="10">
    <location>
        <begin position="460"/>
        <end position="479"/>
    </location>
</feature>
<feature type="transmembrane region" description="Helical" evidence="10">
    <location>
        <begin position="136"/>
        <end position="154"/>
    </location>
</feature>
<dbReference type="EMBL" id="BAAARK010000004">
    <property type="protein sequence ID" value="GAA2652951.1"/>
    <property type="molecule type" value="Genomic_DNA"/>
</dbReference>
<protein>
    <submittedName>
        <fullName evidence="12">MFS transporter</fullName>
    </submittedName>
</protein>
<dbReference type="PROSITE" id="PS50850">
    <property type="entry name" value="MFS"/>
    <property type="match status" value="1"/>
</dbReference>
<evidence type="ECO:0000313" key="13">
    <source>
        <dbReference type="Proteomes" id="UP001500994"/>
    </source>
</evidence>
<feature type="transmembrane region" description="Helical" evidence="10">
    <location>
        <begin position="431"/>
        <end position="454"/>
    </location>
</feature>
<dbReference type="SUPFAM" id="SSF103473">
    <property type="entry name" value="MFS general substrate transporter"/>
    <property type="match status" value="1"/>
</dbReference>
<dbReference type="Gene3D" id="1.20.1250.20">
    <property type="entry name" value="MFS general substrate transporter like domains"/>
    <property type="match status" value="1"/>
</dbReference>
<dbReference type="Proteomes" id="UP001500994">
    <property type="component" value="Unassembled WGS sequence"/>
</dbReference>
<accession>A0ABN3RI01</accession>
<keyword evidence="3" id="KW-0813">Transport</keyword>
<dbReference type="PANTHER" id="PTHR42718">
    <property type="entry name" value="MAJOR FACILITATOR SUPERFAMILY MULTIDRUG TRANSPORTER MFSC"/>
    <property type="match status" value="1"/>
</dbReference>
<name>A0ABN3RI01_9ACTN</name>
<dbReference type="InterPro" id="IPR020846">
    <property type="entry name" value="MFS_dom"/>
</dbReference>
<dbReference type="PANTHER" id="PTHR42718:SF9">
    <property type="entry name" value="MAJOR FACILITATOR SUPERFAMILY MULTIDRUG TRANSPORTER MFSC"/>
    <property type="match status" value="1"/>
</dbReference>
<keyword evidence="4" id="KW-1003">Cell membrane</keyword>
<feature type="transmembrane region" description="Helical" evidence="10">
    <location>
        <begin position="327"/>
        <end position="346"/>
    </location>
</feature>
<evidence type="ECO:0000259" key="11">
    <source>
        <dbReference type="PROSITE" id="PS50850"/>
    </source>
</evidence>
<feature type="transmembrane region" description="Helical" evidence="10">
    <location>
        <begin position="358"/>
        <end position="377"/>
    </location>
</feature>
<feature type="transmembrane region" description="Helical" evidence="10">
    <location>
        <begin position="290"/>
        <end position="315"/>
    </location>
</feature>
<organism evidence="12 13">
    <name type="scientific">Streptomyces lunalinharesii</name>
    <dbReference type="NCBI Taxonomy" id="333384"/>
    <lineage>
        <taxon>Bacteria</taxon>
        <taxon>Bacillati</taxon>
        <taxon>Actinomycetota</taxon>
        <taxon>Actinomycetes</taxon>
        <taxon>Kitasatosporales</taxon>
        <taxon>Streptomycetaceae</taxon>
        <taxon>Streptomyces</taxon>
    </lineage>
</organism>
<sequence>MPLPQSDAAPAQPATAPASAPPSAPGATAPPGIRRPLVLAVCCASLFLVSLDNTALNVALPAVQRDLHTSVTGLQWTVDAYLIVLAALLLFSGALGDRIGHRRVFRTGLALFTASSLLCSLAPDAGWLIAFRIVQAVGGSMLNPAAMALLTGVFTGRRERARAIGVWSTVQGVTMAVGPLIGGVLTDAAGWRWIFLLNLPVGLLALALTGRVPEARARHARRPDPAGQVLVMVLLAALVYVIIQAPVTGWTAPPVLACTGAALLALPALLRIEGRRHEPLIELRFFRQPWFTAAVLGAVLAFAAMGGFLFLAALYWQNVRHLSAGEAGLRLLPMAVMTIVCPPLAGRLTAAYGPRPPLLAAGAATALSGLLCAAFHAEAHGPLLITAYALFGIGFGLINAPITHTAISGVPREQVGVASALTATSRQVGNALGVAAIGAVLAVDAPAGGTAAFLRVARPAWWIITACGAGVLLLAWLLVRPPTGAARPDRTAASTA</sequence>
<evidence type="ECO:0000256" key="6">
    <source>
        <dbReference type="ARBA" id="ARBA00022989"/>
    </source>
</evidence>
<dbReference type="NCBIfam" id="TIGR00711">
    <property type="entry name" value="efflux_EmrB"/>
    <property type="match status" value="1"/>
</dbReference>
<dbReference type="Pfam" id="PF07690">
    <property type="entry name" value="MFS_1"/>
    <property type="match status" value="1"/>
</dbReference>
<feature type="transmembrane region" description="Helical" evidence="10">
    <location>
        <begin position="191"/>
        <end position="208"/>
    </location>
</feature>
<keyword evidence="5 10" id="KW-0812">Transmembrane</keyword>
<reference evidence="12 13" key="1">
    <citation type="journal article" date="2019" name="Int. J. Syst. Evol. Microbiol.">
        <title>The Global Catalogue of Microorganisms (GCM) 10K type strain sequencing project: providing services to taxonomists for standard genome sequencing and annotation.</title>
        <authorList>
            <consortium name="The Broad Institute Genomics Platform"/>
            <consortium name="The Broad Institute Genome Sequencing Center for Infectious Disease"/>
            <person name="Wu L."/>
            <person name="Ma J."/>
        </authorList>
    </citation>
    <scope>NUCLEOTIDE SEQUENCE [LARGE SCALE GENOMIC DNA]</scope>
    <source>
        <strain evidence="12 13">JCM 16374</strain>
    </source>
</reference>
<dbReference type="Gene3D" id="1.20.1720.10">
    <property type="entry name" value="Multidrug resistance protein D"/>
    <property type="match status" value="1"/>
</dbReference>
<dbReference type="InterPro" id="IPR011701">
    <property type="entry name" value="MFS"/>
</dbReference>
<feature type="transmembrane region" description="Helical" evidence="10">
    <location>
        <begin position="253"/>
        <end position="270"/>
    </location>
</feature>
<evidence type="ECO:0000256" key="8">
    <source>
        <dbReference type="ARBA" id="ARBA00023251"/>
    </source>
</evidence>
<feature type="domain" description="Major facilitator superfamily (MFS) profile" evidence="11">
    <location>
        <begin position="38"/>
        <end position="483"/>
    </location>
</feature>
<keyword evidence="13" id="KW-1185">Reference proteome</keyword>
<dbReference type="CDD" id="cd17321">
    <property type="entry name" value="MFS_MMR_MDR_like"/>
    <property type="match status" value="1"/>
</dbReference>
<proteinExistence type="inferred from homology"/>
<evidence type="ECO:0000256" key="1">
    <source>
        <dbReference type="ARBA" id="ARBA00004651"/>
    </source>
</evidence>
<evidence type="ECO:0000256" key="5">
    <source>
        <dbReference type="ARBA" id="ARBA00022692"/>
    </source>
</evidence>
<comment type="similarity">
    <text evidence="2">Belongs to the major facilitator superfamily. EmrB family.</text>
</comment>
<evidence type="ECO:0000256" key="2">
    <source>
        <dbReference type="ARBA" id="ARBA00008537"/>
    </source>
</evidence>
<keyword evidence="8" id="KW-0046">Antibiotic resistance</keyword>
<gene>
    <name evidence="12" type="ORF">GCM10009864_17030</name>
</gene>